<comment type="similarity">
    <text evidence="4">In the C-terminal section; belongs to the glycosyl hydrolase 73 family.</text>
</comment>
<evidence type="ECO:0000256" key="1">
    <source>
        <dbReference type="ARBA" id="ARBA00002954"/>
    </source>
</evidence>
<dbReference type="GO" id="GO:0071973">
    <property type="term" value="P:bacterial-type flagellum-dependent cell motility"/>
    <property type="evidence" value="ECO:0007669"/>
    <property type="project" value="TreeGrafter"/>
</dbReference>
<evidence type="ECO:0000256" key="2">
    <source>
        <dbReference type="ARBA" id="ARBA00004418"/>
    </source>
</evidence>
<keyword evidence="12" id="KW-0966">Cell projection</keyword>
<feature type="domain" description="Mannosyl-glycoprotein endo-beta-N-acetylglucosamidase-like" evidence="11">
    <location>
        <begin position="162"/>
        <end position="316"/>
    </location>
</feature>
<dbReference type="GO" id="GO:0004040">
    <property type="term" value="F:amidase activity"/>
    <property type="evidence" value="ECO:0007669"/>
    <property type="project" value="InterPro"/>
</dbReference>
<comment type="subcellular location">
    <subcellularLocation>
        <location evidence="2">Periplasm</location>
    </subcellularLocation>
</comment>
<dbReference type="GO" id="GO:0042597">
    <property type="term" value="C:periplasmic space"/>
    <property type="evidence" value="ECO:0007669"/>
    <property type="project" value="UniProtKB-SubCell"/>
</dbReference>
<gene>
    <name evidence="12" type="primary">flgJ</name>
    <name evidence="12" type="ORF">GZH52_09535</name>
</gene>
<evidence type="ECO:0000259" key="11">
    <source>
        <dbReference type="SMART" id="SM00047"/>
    </source>
</evidence>
<dbReference type="Pfam" id="PF01832">
    <property type="entry name" value="Glucosaminidase"/>
    <property type="match status" value="1"/>
</dbReference>
<keyword evidence="8" id="KW-0326">Glycosidase</keyword>
<dbReference type="Gene3D" id="2.10.70.40">
    <property type="entry name" value="peptidoglycan hydrolase"/>
    <property type="match status" value="1"/>
</dbReference>
<dbReference type="RefSeq" id="WP_163316241.1">
    <property type="nucleotide sequence ID" value="NZ_JAAGAA010000007.1"/>
</dbReference>
<keyword evidence="7 12" id="KW-0378">Hydrolase</keyword>
<evidence type="ECO:0000256" key="4">
    <source>
        <dbReference type="ARBA" id="ARBA00007974"/>
    </source>
</evidence>
<organism evidence="12 13">
    <name type="scientific">Crenobacter caeni</name>
    <dbReference type="NCBI Taxonomy" id="2705474"/>
    <lineage>
        <taxon>Bacteria</taxon>
        <taxon>Pseudomonadati</taxon>
        <taxon>Pseudomonadota</taxon>
        <taxon>Betaproteobacteria</taxon>
        <taxon>Neisseriales</taxon>
        <taxon>Neisseriaceae</taxon>
        <taxon>Crenobacter</taxon>
    </lineage>
</organism>
<name>A0A6B2KSI6_9NEIS</name>
<dbReference type="GO" id="GO:0071555">
    <property type="term" value="P:cell wall organization"/>
    <property type="evidence" value="ECO:0007669"/>
    <property type="project" value="UniProtKB-KW"/>
</dbReference>
<accession>A0A6B2KSI6</accession>
<keyword evidence="12" id="KW-0282">Flagellum</keyword>
<evidence type="ECO:0000256" key="9">
    <source>
        <dbReference type="ARBA" id="ARBA00023316"/>
    </source>
</evidence>
<protein>
    <recommendedName>
        <fullName evidence="5">Peptidoglycan hydrolase FlgJ</fullName>
    </recommendedName>
    <alternativeName>
        <fullName evidence="10">Muramidase FlgJ</fullName>
    </alternativeName>
</protein>
<dbReference type="GO" id="GO:0044780">
    <property type="term" value="P:bacterial-type flagellum assembly"/>
    <property type="evidence" value="ECO:0007669"/>
    <property type="project" value="InterPro"/>
</dbReference>
<dbReference type="SMART" id="SM00047">
    <property type="entry name" value="LYZ2"/>
    <property type="match status" value="1"/>
</dbReference>
<proteinExistence type="inferred from homology"/>
<dbReference type="AlphaFoldDB" id="A0A6B2KSI6"/>
<keyword evidence="6" id="KW-0574">Periplasm</keyword>
<dbReference type="Pfam" id="PF10135">
    <property type="entry name" value="Rod-binding"/>
    <property type="match status" value="1"/>
</dbReference>
<dbReference type="Gene3D" id="1.10.530.10">
    <property type="match status" value="1"/>
</dbReference>
<dbReference type="PANTHER" id="PTHR33308:SF9">
    <property type="entry name" value="PEPTIDOGLYCAN HYDROLASE FLGJ"/>
    <property type="match status" value="1"/>
</dbReference>
<comment type="caution">
    <text evidence="12">The sequence shown here is derived from an EMBL/GenBank/DDBJ whole genome shotgun (WGS) entry which is preliminary data.</text>
</comment>
<dbReference type="PANTHER" id="PTHR33308">
    <property type="entry name" value="PEPTIDOGLYCAN HYDROLASE FLGJ"/>
    <property type="match status" value="1"/>
</dbReference>
<dbReference type="InterPro" id="IPR019301">
    <property type="entry name" value="Flagellar_prot_FlgJ_N"/>
</dbReference>
<evidence type="ECO:0000256" key="6">
    <source>
        <dbReference type="ARBA" id="ARBA00022764"/>
    </source>
</evidence>
<sequence>MSISASFNPAELSRQLALDPSAANRLSDIARKSPEAGVREVASQFESMLMETLVRAMRVTTEEDGEEDSAGMQTWRGMLDQQMVQAMVASGGIGLGDMLAREIGQLQHLDVAPRDVQRLAKPAGGVPQLDETFTRAALTARTRKALAAAEGGEGATAGSQGAQGYGEGARAFVETVLPHARRAAEKLGVDPMLIVSHAALESGWGKRVIRHADGRDSYNLFGIKATGNWQGDAVATLTTEFVGSSARKQVEPFRAYPSLAAAFDDYAALIAGNPRYRAALGSGNDMGAYARALKDGGYATDPSYAGKLVAVARNAGV</sequence>
<dbReference type="NCBIfam" id="TIGR02541">
    <property type="entry name" value="flagell_FlgJ"/>
    <property type="match status" value="1"/>
</dbReference>
<dbReference type="GO" id="GO:0016798">
    <property type="term" value="F:hydrolase activity, acting on glycosyl bonds"/>
    <property type="evidence" value="ECO:0007669"/>
    <property type="project" value="UniProtKB-KW"/>
</dbReference>
<evidence type="ECO:0000256" key="5">
    <source>
        <dbReference type="ARBA" id="ARBA00013433"/>
    </source>
</evidence>
<evidence type="ECO:0000256" key="8">
    <source>
        <dbReference type="ARBA" id="ARBA00023295"/>
    </source>
</evidence>
<comment type="function">
    <text evidence="1">Flagellum-specific muramidase which hydrolyzes the peptidoglycan layer to assemble the rod structure in the periplasmic space.</text>
</comment>
<keyword evidence="12" id="KW-0969">Cilium</keyword>
<evidence type="ECO:0000313" key="13">
    <source>
        <dbReference type="Proteomes" id="UP000482578"/>
    </source>
</evidence>
<dbReference type="Proteomes" id="UP000482578">
    <property type="component" value="Unassembled WGS sequence"/>
</dbReference>
<dbReference type="InterPro" id="IPR002901">
    <property type="entry name" value="MGlyc_endo_b_GlcNAc-like_dom"/>
</dbReference>
<dbReference type="InterPro" id="IPR013377">
    <property type="entry name" value="FlgJ"/>
</dbReference>
<dbReference type="PRINTS" id="PR01002">
    <property type="entry name" value="FLGFLGJ"/>
</dbReference>
<evidence type="ECO:0000256" key="7">
    <source>
        <dbReference type="ARBA" id="ARBA00022801"/>
    </source>
</evidence>
<dbReference type="InterPro" id="IPR051056">
    <property type="entry name" value="Glycosyl_Hydrolase_73"/>
</dbReference>
<evidence type="ECO:0000313" key="12">
    <source>
        <dbReference type="EMBL" id="NDV13040.1"/>
    </source>
</evidence>
<comment type="similarity">
    <text evidence="3">In the N-terminal section; belongs to the FlgJ family.</text>
</comment>
<reference evidence="12 13" key="1">
    <citation type="submission" date="2020-02" db="EMBL/GenBank/DDBJ databases">
        <authorList>
            <person name="Yang Z."/>
        </authorList>
    </citation>
    <scope>NUCLEOTIDE SEQUENCE [LARGE SCALE GENOMIC DNA]</scope>
    <source>
        <strain evidence="12 13">HX-7-9</strain>
    </source>
</reference>
<keyword evidence="13" id="KW-1185">Reference proteome</keyword>
<evidence type="ECO:0000256" key="3">
    <source>
        <dbReference type="ARBA" id="ARBA00006880"/>
    </source>
</evidence>
<dbReference type="EMBL" id="JAAGAA010000007">
    <property type="protein sequence ID" value="NDV13040.1"/>
    <property type="molecule type" value="Genomic_DNA"/>
</dbReference>
<keyword evidence="9" id="KW-0961">Cell wall biogenesis/degradation</keyword>
<evidence type="ECO:0000256" key="10">
    <source>
        <dbReference type="ARBA" id="ARBA00030835"/>
    </source>
</evidence>